<dbReference type="AlphaFoldDB" id="A0A915ELD1"/>
<evidence type="ECO:0000256" key="1">
    <source>
        <dbReference type="SAM" id="Phobius"/>
    </source>
</evidence>
<dbReference type="WBParaSite" id="jg7959">
    <property type="protein sequence ID" value="jg7959"/>
    <property type="gene ID" value="jg7959"/>
</dbReference>
<keyword evidence="1" id="KW-0812">Transmembrane</keyword>
<dbReference type="Proteomes" id="UP000887574">
    <property type="component" value="Unplaced"/>
</dbReference>
<organism evidence="2 3">
    <name type="scientific">Ditylenchus dipsaci</name>
    <dbReference type="NCBI Taxonomy" id="166011"/>
    <lineage>
        <taxon>Eukaryota</taxon>
        <taxon>Metazoa</taxon>
        <taxon>Ecdysozoa</taxon>
        <taxon>Nematoda</taxon>
        <taxon>Chromadorea</taxon>
        <taxon>Rhabditida</taxon>
        <taxon>Tylenchina</taxon>
        <taxon>Tylenchomorpha</taxon>
        <taxon>Sphaerularioidea</taxon>
        <taxon>Anguinidae</taxon>
        <taxon>Anguininae</taxon>
        <taxon>Ditylenchus</taxon>
    </lineage>
</organism>
<accession>A0A915ELD1</accession>
<name>A0A915ELD1_9BILA</name>
<keyword evidence="1" id="KW-1133">Transmembrane helix</keyword>
<protein>
    <submittedName>
        <fullName evidence="3">Gustatory receptor</fullName>
    </submittedName>
</protein>
<evidence type="ECO:0000313" key="3">
    <source>
        <dbReference type="WBParaSite" id="jg7959"/>
    </source>
</evidence>
<keyword evidence="1" id="KW-0472">Membrane</keyword>
<keyword evidence="2" id="KW-1185">Reference proteome</keyword>
<evidence type="ECO:0000313" key="2">
    <source>
        <dbReference type="Proteomes" id="UP000887574"/>
    </source>
</evidence>
<reference evidence="3" key="1">
    <citation type="submission" date="2022-11" db="UniProtKB">
        <authorList>
            <consortium name="WormBaseParasite"/>
        </authorList>
    </citation>
    <scope>IDENTIFICATION</scope>
</reference>
<proteinExistence type="predicted"/>
<feature type="transmembrane region" description="Helical" evidence="1">
    <location>
        <begin position="34"/>
        <end position="64"/>
    </location>
</feature>
<feature type="transmembrane region" description="Helical" evidence="1">
    <location>
        <begin position="85"/>
        <end position="104"/>
    </location>
</feature>
<sequence>MAPSFNKDFLCVLVYSAVSTYCFGRYIEDWRDQRVHYILVVAILCVFVVMIAAQSMTLPSFIVVSYKRLFNRSEEQLTTEELESYKIFSLRFIVFLIVGLFLYICRCTFATCQVSLWPDVNLTFIACLFAYLEMSYSVFHITKTAEEEAQSMTDTDETKQQHNVPVAQVLDFADIVVTMITLPELQPLVQWFYSIYVGDHNHKPQFTHHLCNVYERVLRDRQRSNNFNGKLQHLLANVTHPPLWDFMRYCESDGSSFNKDFLCVLVYSAVSTYCFGRYIEDLRDQLVSCASCGRYCLCFRCYDRCPVYDIAFFHCGLIQTAFQSL</sequence>